<evidence type="ECO:0000256" key="5">
    <source>
        <dbReference type="ARBA" id="ARBA00022692"/>
    </source>
</evidence>
<feature type="transmembrane region" description="Helical" evidence="9">
    <location>
        <begin position="168"/>
        <end position="186"/>
    </location>
</feature>
<dbReference type="FunFam" id="1.20.1740.10:FF:000004">
    <property type="entry name" value="Sodium:alanine symporter family protein"/>
    <property type="match status" value="1"/>
</dbReference>
<dbReference type="InterPro" id="IPR001463">
    <property type="entry name" value="Na/Ala_symport"/>
</dbReference>
<evidence type="ECO:0000256" key="7">
    <source>
        <dbReference type="ARBA" id="ARBA00022989"/>
    </source>
</evidence>
<dbReference type="PANTHER" id="PTHR30330">
    <property type="entry name" value="AGSS FAMILY TRANSPORTER, SODIUM-ALANINE"/>
    <property type="match status" value="1"/>
</dbReference>
<keyword evidence="11" id="KW-1185">Reference proteome</keyword>
<name>A0A3P1SHR6_9ACTO</name>
<dbReference type="PRINTS" id="PR00175">
    <property type="entry name" value="NAALASMPORT"/>
</dbReference>
<dbReference type="Proteomes" id="UP000280444">
    <property type="component" value="Unassembled WGS sequence"/>
</dbReference>
<gene>
    <name evidence="10" type="ORF">EII11_01425</name>
</gene>
<dbReference type="Gene3D" id="1.20.1740.10">
    <property type="entry name" value="Amino acid/polyamine transporter I"/>
    <property type="match status" value="1"/>
</dbReference>
<keyword evidence="4 9" id="KW-1003">Cell membrane</keyword>
<keyword evidence="8 9" id="KW-0472">Membrane</keyword>
<organism evidence="10 11">
    <name type="scientific">Schaalia canis</name>
    <dbReference type="NCBI Taxonomy" id="100469"/>
    <lineage>
        <taxon>Bacteria</taxon>
        <taxon>Bacillati</taxon>
        <taxon>Actinomycetota</taxon>
        <taxon>Actinomycetes</taxon>
        <taxon>Actinomycetales</taxon>
        <taxon>Actinomycetaceae</taxon>
        <taxon>Schaalia</taxon>
    </lineage>
</organism>
<feature type="transmembrane region" description="Helical" evidence="9">
    <location>
        <begin position="81"/>
        <end position="104"/>
    </location>
</feature>
<evidence type="ECO:0000256" key="1">
    <source>
        <dbReference type="ARBA" id="ARBA00004651"/>
    </source>
</evidence>
<feature type="transmembrane region" description="Helical" evidence="9">
    <location>
        <begin position="125"/>
        <end position="148"/>
    </location>
</feature>
<evidence type="ECO:0000256" key="3">
    <source>
        <dbReference type="ARBA" id="ARBA00022448"/>
    </source>
</evidence>
<evidence type="ECO:0000256" key="4">
    <source>
        <dbReference type="ARBA" id="ARBA00022475"/>
    </source>
</evidence>
<evidence type="ECO:0000256" key="9">
    <source>
        <dbReference type="RuleBase" id="RU363064"/>
    </source>
</evidence>
<feature type="transmembrane region" description="Helical" evidence="9">
    <location>
        <begin position="374"/>
        <end position="395"/>
    </location>
</feature>
<feature type="transmembrane region" description="Helical" evidence="9">
    <location>
        <begin position="198"/>
        <end position="221"/>
    </location>
</feature>
<dbReference type="RefSeq" id="WP_124868284.1">
    <property type="nucleotide sequence ID" value="NZ_RQZF01000001.1"/>
</dbReference>
<feature type="transmembrane region" description="Helical" evidence="9">
    <location>
        <begin position="6"/>
        <end position="30"/>
    </location>
</feature>
<dbReference type="EMBL" id="RQZF01000001">
    <property type="protein sequence ID" value="RRC96567.1"/>
    <property type="molecule type" value="Genomic_DNA"/>
</dbReference>
<comment type="subcellular location">
    <subcellularLocation>
        <location evidence="1 9">Cell membrane</location>
        <topology evidence="1 9">Multi-pass membrane protein</topology>
    </subcellularLocation>
</comment>
<dbReference type="GO" id="GO:0005283">
    <property type="term" value="F:amino acid:sodium symporter activity"/>
    <property type="evidence" value="ECO:0007669"/>
    <property type="project" value="InterPro"/>
</dbReference>
<comment type="caution">
    <text evidence="10">The sequence shown here is derived from an EMBL/GenBank/DDBJ whole genome shotgun (WGS) entry which is preliminary data.</text>
</comment>
<dbReference type="Pfam" id="PF01235">
    <property type="entry name" value="Na_Ala_symp"/>
    <property type="match status" value="1"/>
</dbReference>
<protein>
    <submittedName>
        <fullName evidence="10">Alanine:cation symporter family protein</fullName>
    </submittedName>
</protein>
<dbReference type="GO" id="GO:0005886">
    <property type="term" value="C:plasma membrane"/>
    <property type="evidence" value="ECO:0007669"/>
    <property type="project" value="UniProtKB-SubCell"/>
</dbReference>
<dbReference type="AlphaFoldDB" id="A0A3P1SHR6"/>
<dbReference type="OrthoDB" id="9806926at2"/>
<evidence type="ECO:0000313" key="10">
    <source>
        <dbReference type="EMBL" id="RRC96567.1"/>
    </source>
</evidence>
<evidence type="ECO:0000313" key="11">
    <source>
        <dbReference type="Proteomes" id="UP000280444"/>
    </source>
</evidence>
<dbReference type="PANTHER" id="PTHR30330:SF1">
    <property type="entry name" value="AMINO-ACID CARRIER PROTEIN ALST"/>
    <property type="match status" value="1"/>
</dbReference>
<reference evidence="10 11" key="1">
    <citation type="submission" date="2018-11" db="EMBL/GenBank/DDBJ databases">
        <title>Genomes From Bacteria Associated with the Canine Oral Cavity: a Test Case for Automated Genome-Based Taxonomic Assignment.</title>
        <authorList>
            <person name="Coil D.A."/>
            <person name="Jospin G."/>
            <person name="Darling A.E."/>
            <person name="Wallis C."/>
            <person name="Davis I.J."/>
            <person name="Harris S."/>
            <person name="Eisen J.A."/>
            <person name="Holcombe L.J."/>
            <person name="O'Flynn C."/>
        </authorList>
    </citation>
    <scope>NUCLEOTIDE SEQUENCE [LARGE SCALE GENOMIC DNA]</scope>
    <source>
        <strain evidence="10 11">OH770</strain>
    </source>
</reference>
<feature type="transmembrane region" description="Helical" evidence="9">
    <location>
        <begin position="401"/>
        <end position="422"/>
    </location>
</feature>
<keyword evidence="5 9" id="KW-0812">Transmembrane</keyword>
<feature type="transmembrane region" description="Helical" evidence="9">
    <location>
        <begin position="233"/>
        <end position="252"/>
    </location>
</feature>
<feature type="transmembrane region" description="Helical" evidence="9">
    <location>
        <begin position="289"/>
        <end position="312"/>
    </location>
</feature>
<comment type="similarity">
    <text evidence="2 9">Belongs to the alanine or glycine:cation symporter (AGCS) (TC 2.A.25) family.</text>
</comment>
<accession>A0A3P1SHR6</accession>
<evidence type="ECO:0000256" key="8">
    <source>
        <dbReference type="ARBA" id="ARBA00023136"/>
    </source>
</evidence>
<feature type="transmembrane region" description="Helical" evidence="9">
    <location>
        <begin position="332"/>
        <end position="354"/>
    </location>
</feature>
<sequence length="455" mass="48719">MYTYILIAILIGAGVYFFIRTKALPLTLLVDSIRVVGEKPHDEDSISSFRALMLSTASRVGVGNIAGVASAIALGGAGSVFWMWVIAFFGAASAFVESTLAQIYKRRSAGGHSYGGPAYYIEQGLGLPWLGYIFALALIATYVGGFNLVASFTVKDTFSTYSFFSEDVTPYIVGGVLAVLVLGSIWGGIKRLSSVTAFLVPLMALIYIALCMVLIVVNITVIPGVFVEIFRSAFDFEAIFGGFVGSALMLGIKRGLYSNEAGVGSAPNAAASASVSHPVKQGLVQMLSVWIDTMVICTATALAVLSSGVQGGEDLKGSPLVQSAWQTVYGDAGQHLVTLALCLFAFTTLIGNYFYAEANLQFVLRREPTTIDLFVFRVASAVIVFFGATAEFSVAWNTADILMGLMVLINIPTILVLSEKAMRALDDYRKQRRVGKDPVYVAAANGVSDQLDYWK</sequence>
<keyword evidence="6 9" id="KW-0769">Symport</keyword>
<keyword evidence="7 9" id="KW-1133">Transmembrane helix</keyword>
<proteinExistence type="inferred from homology"/>
<evidence type="ECO:0000256" key="2">
    <source>
        <dbReference type="ARBA" id="ARBA00009261"/>
    </source>
</evidence>
<dbReference type="NCBIfam" id="TIGR00835">
    <property type="entry name" value="agcS"/>
    <property type="match status" value="1"/>
</dbReference>
<keyword evidence="3 9" id="KW-0813">Transport</keyword>
<evidence type="ECO:0000256" key="6">
    <source>
        <dbReference type="ARBA" id="ARBA00022847"/>
    </source>
</evidence>